<dbReference type="InterPro" id="IPR036047">
    <property type="entry name" value="F-box-like_dom_sf"/>
</dbReference>
<dbReference type="Proteomes" id="UP000030748">
    <property type="component" value="Unassembled WGS sequence"/>
</dbReference>
<proteinExistence type="predicted"/>
<dbReference type="Gene3D" id="3.80.10.10">
    <property type="entry name" value="Ribonuclease Inhibitor"/>
    <property type="match status" value="1"/>
</dbReference>
<protein>
    <recommendedName>
        <fullName evidence="1">F-box domain-containing protein</fullName>
    </recommendedName>
</protein>
<evidence type="ECO:0000313" key="3">
    <source>
        <dbReference type="Proteomes" id="UP000030748"/>
    </source>
</evidence>
<sequence>MDRISDLPKDILQRILYLLSQEDAVRTSVLSKSWRYIWCTRPNLDFSDSNFKGNNQQFLSTVGNTLQLYSDQRLCLDEFRLSILLVDHEWVSLLEKWIPLLADMGVKDFRLSIPSDYSNREFIDLPVVVFKAESLKSLHLYRFNLGKNIPENILFVRLQVLQLSHVVLHERGVFDKIMSSCPLLTDLWLQECKGLETVKLEKKLHKYLKHFTFINRTNHAGCSIEIDVPTLVTIRIIGCKIRFNCREFSNLKIITLREEDARSWFLGLSKLLHGLRRSEISLSIFQFATNNVHVVEDEILVQDIINGGNKPVVVLCLELDIGHLSSFSSFLNGLFCICRPSYLIPRWVHGPWSKERKAKELDEFFCKIQKMKESGNEEIRRYLEDLTIEGFDKEFRVRLQWRDRDCECNSKLSES</sequence>
<dbReference type="AlphaFoldDB" id="A0A022QQF5"/>
<dbReference type="CDD" id="cd22160">
    <property type="entry name" value="F-box_AtFBL13-like"/>
    <property type="match status" value="1"/>
</dbReference>
<dbReference type="Pfam" id="PF24758">
    <property type="entry name" value="LRR_At5g56370"/>
    <property type="match status" value="1"/>
</dbReference>
<dbReference type="Pfam" id="PF00646">
    <property type="entry name" value="F-box"/>
    <property type="match status" value="1"/>
</dbReference>
<dbReference type="PROSITE" id="PS50181">
    <property type="entry name" value="FBOX"/>
    <property type="match status" value="1"/>
</dbReference>
<organism evidence="2 3">
    <name type="scientific">Erythranthe guttata</name>
    <name type="common">Yellow monkey flower</name>
    <name type="synonym">Mimulus guttatus</name>
    <dbReference type="NCBI Taxonomy" id="4155"/>
    <lineage>
        <taxon>Eukaryota</taxon>
        <taxon>Viridiplantae</taxon>
        <taxon>Streptophyta</taxon>
        <taxon>Embryophyta</taxon>
        <taxon>Tracheophyta</taxon>
        <taxon>Spermatophyta</taxon>
        <taxon>Magnoliopsida</taxon>
        <taxon>eudicotyledons</taxon>
        <taxon>Gunneridae</taxon>
        <taxon>Pentapetalae</taxon>
        <taxon>asterids</taxon>
        <taxon>lamiids</taxon>
        <taxon>Lamiales</taxon>
        <taxon>Phrymaceae</taxon>
        <taxon>Erythranthe</taxon>
    </lineage>
</organism>
<dbReference type="PANTHER" id="PTHR31639:SF42">
    <property type="entry name" value="OS02G0160200 PROTEIN"/>
    <property type="match status" value="1"/>
</dbReference>
<gene>
    <name evidence="2" type="ORF">MIMGU_mgv1a007194mg</name>
</gene>
<keyword evidence="3" id="KW-1185">Reference proteome</keyword>
<dbReference type="EMBL" id="KI631110">
    <property type="protein sequence ID" value="EYU30181.1"/>
    <property type="molecule type" value="Genomic_DNA"/>
</dbReference>
<name>A0A022QQF5_ERYGU</name>
<dbReference type="InterPro" id="IPR053781">
    <property type="entry name" value="F-box_AtFBL13-like"/>
</dbReference>
<dbReference type="PANTHER" id="PTHR31639">
    <property type="entry name" value="F-BOX PROTEIN-LIKE"/>
    <property type="match status" value="1"/>
</dbReference>
<dbReference type="InterPro" id="IPR032675">
    <property type="entry name" value="LRR_dom_sf"/>
</dbReference>
<accession>A0A022QQF5</accession>
<feature type="domain" description="F-box" evidence="1">
    <location>
        <begin position="1"/>
        <end position="37"/>
    </location>
</feature>
<reference evidence="2 3" key="1">
    <citation type="journal article" date="2013" name="Proc. Natl. Acad. Sci. U.S.A.">
        <title>Fine-scale variation in meiotic recombination in Mimulus inferred from population shotgun sequencing.</title>
        <authorList>
            <person name="Hellsten U."/>
            <person name="Wright K.M."/>
            <person name="Jenkins J."/>
            <person name="Shu S."/>
            <person name="Yuan Y."/>
            <person name="Wessler S.R."/>
            <person name="Schmutz J."/>
            <person name="Willis J.H."/>
            <person name="Rokhsar D.S."/>
        </authorList>
    </citation>
    <scope>NUCLEOTIDE SEQUENCE [LARGE SCALE GENOMIC DNA]</scope>
    <source>
        <strain evidence="3">cv. DUN x IM62</strain>
    </source>
</reference>
<dbReference type="InterPro" id="IPR001810">
    <property type="entry name" value="F-box_dom"/>
</dbReference>
<evidence type="ECO:0000259" key="1">
    <source>
        <dbReference type="PROSITE" id="PS50181"/>
    </source>
</evidence>
<evidence type="ECO:0000313" key="2">
    <source>
        <dbReference type="EMBL" id="EYU30181.1"/>
    </source>
</evidence>
<dbReference type="SUPFAM" id="SSF81383">
    <property type="entry name" value="F-box domain"/>
    <property type="match status" value="1"/>
</dbReference>
<dbReference type="SUPFAM" id="SSF52047">
    <property type="entry name" value="RNI-like"/>
    <property type="match status" value="1"/>
</dbReference>
<dbReference type="STRING" id="4155.A0A022QQF5"/>
<dbReference type="InterPro" id="IPR055411">
    <property type="entry name" value="LRR_FXL15/At3g58940/PEG3-like"/>
</dbReference>